<dbReference type="PANTHER" id="PTHR48094">
    <property type="entry name" value="PROTEIN/NUCLEIC ACID DEGLYCASE DJ-1-RELATED"/>
    <property type="match status" value="1"/>
</dbReference>
<keyword evidence="3" id="KW-0456">Lyase</keyword>
<comment type="catalytic activity">
    <reaction evidence="5">
        <text>methylglyoxal + H2O = (R)-lactate + H(+)</text>
        <dbReference type="Rhea" id="RHEA:27754"/>
        <dbReference type="ChEBI" id="CHEBI:15377"/>
        <dbReference type="ChEBI" id="CHEBI:15378"/>
        <dbReference type="ChEBI" id="CHEBI:16004"/>
        <dbReference type="ChEBI" id="CHEBI:17158"/>
        <dbReference type="EC" id="4.2.1.130"/>
    </reaction>
</comment>
<evidence type="ECO:0000313" key="8">
    <source>
        <dbReference type="Proteomes" id="UP000077521"/>
    </source>
</evidence>
<dbReference type="AlphaFoldDB" id="A0A177TX90"/>
<comment type="similarity">
    <text evidence="4">Belongs to the peptidase C56 family. HSP31-like subfamily.</text>
</comment>
<evidence type="ECO:0000256" key="3">
    <source>
        <dbReference type="ARBA" id="ARBA00023239"/>
    </source>
</evidence>
<comment type="caution">
    <text evidence="7">The sequence shown here is derived from an EMBL/GenBank/DDBJ whole genome shotgun (WGS) entry which is preliminary data.</text>
</comment>
<dbReference type="EMBL" id="LWDF02000123">
    <property type="protein sequence ID" value="KAE8257158.1"/>
    <property type="molecule type" value="Genomic_DNA"/>
</dbReference>
<dbReference type="Gene3D" id="3.40.50.880">
    <property type="match status" value="1"/>
</dbReference>
<keyword evidence="2" id="KW-0346">Stress response</keyword>
<name>A0A177TX90_9BASI</name>
<gene>
    <name evidence="7" type="ORF">A4X13_0g2546</name>
</gene>
<dbReference type="InterPro" id="IPR050325">
    <property type="entry name" value="Prot/Nucl_acid_deglycase"/>
</dbReference>
<organism evidence="7 8">
    <name type="scientific">Tilletia indica</name>
    <dbReference type="NCBI Taxonomy" id="43049"/>
    <lineage>
        <taxon>Eukaryota</taxon>
        <taxon>Fungi</taxon>
        <taxon>Dikarya</taxon>
        <taxon>Basidiomycota</taxon>
        <taxon>Ustilaginomycotina</taxon>
        <taxon>Exobasidiomycetes</taxon>
        <taxon>Tilletiales</taxon>
        <taxon>Tilletiaceae</taxon>
        <taxon>Tilletia</taxon>
    </lineage>
</organism>
<evidence type="ECO:0000313" key="7">
    <source>
        <dbReference type="EMBL" id="KAE8257158.1"/>
    </source>
</evidence>
<dbReference type="InterPro" id="IPR029062">
    <property type="entry name" value="Class_I_gatase-like"/>
</dbReference>
<dbReference type="InterPro" id="IPR002818">
    <property type="entry name" value="DJ-1/PfpI"/>
</dbReference>
<dbReference type="EC" id="4.2.1.130" evidence="1"/>
<dbReference type="GO" id="GO:0019172">
    <property type="term" value="F:glyoxalase III activity"/>
    <property type="evidence" value="ECO:0007669"/>
    <property type="project" value="UniProtKB-EC"/>
</dbReference>
<evidence type="ECO:0000259" key="6">
    <source>
        <dbReference type="Pfam" id="PF01965"/>
    </source>
</evidence>
<keyword evidence="8" id="KW-1185">Reference proteome</keyword>
<dbReference type="SUPFAM" id="SSF52317">
    <property type="entry name" value="Class I glutamine amidotransferase-like"/>
    <property type="match status" value="1"/>
</dbReference>
<feature type="domain" description="DJ-1/PfpI" evidence="6">
    <location>
        <begin position="28"/>
        <end position="232"/>
    </location>
</feature>
<evidence type="ECO:0000256" key="2">
    <source>
        <dbReference type="ARBA" id="ARBA00023016"/>
    </source>
</evidence>
<dbReference type="Pfam" id="PF01965">
    <property type="entry name" value="DJ-1_PfpI"/>
    <property type="match status" value="1"/>
</dbReference>
<accession>A0A177TX90</accession>
<sequence length="236" mass="25795">MSKKILVVITSHTKLIDNDHPTGWYLPELAHPYYIFKNAGYSMTFASPKGGEAPLDQSSVEAFKDDEDSQKFLKDEEAQKMVKNTVKLDEVDAKGEGYAAIFYPGGHGPCFDLPVDKRSQDLIKNFFESGRPVSAVCHAPAVFSDVKLSDGSYLLKDRSVTVFSNAEEEASGLTKNIPWLAETRLVERGGKFEKAGKPFEAHVVVDKDGEGRVLISGQNPASAAPMAKALLKELGN</sequence>
<evidence type="ECO:0000256" key="4">
    <source>
        <dbReference type="ARBA" id="ARBA00038493"/>
    </source>
</evidence>
<dbReference type="PANTHER" id="PTHR48094:SF11">
    <property type="entry name" value="GLUTATHIONE-INDEPENDENT GLYOXALASE HSP31-RELATED"/>
    <property type="match status" value="1"/>
</dbReference>
<evidence type="ECO:0000256" key="5">
    <source>
        <dbReference type="ARBA" id="ARBA00048082"/>
    </source>
</evidence>
<evidence type="ECO:0000256" key="1">
    <source>
        <dbReference type="ARBA" id="ARBA00013134"/>
    </source>
</evidence>
<dbReference type="Proteomes" id="UP000077521">
    <property type="component" value="Unassembled WGS sequence"/>
</dbReference>
<proteinExistence type="inferred from homology"/>
<dbReference type="CDD" id="cd03141">
    <property type="entry name" value="GATase1_Hsp31_like"/>
    <property type="match status" value="1"/>
</dbReference>
<dbReference type="GO" id="GO:0019243">
    <property type="term" value="P:methylglyoxal catabolic process to D-lactate via S-lactoyl-glutathione"/>
    <property type="evidence" value="ECO:0007669"/>
    <property type="project" value="TreeGrafter"/>
</dbReference>
<dbReference type="GO" id="GO:0005737">
    <property type="term" value="C:cytoplasm"/>
    <property type="evidence" value="ECO:0007669"/>
    <property type="project" value="TreeGrafter"/>
</dbReference>
<protein>
    <recommendedName>
        <fullName evidence="1">D-lactate dehydratase</fullName>
        <ecNumber evidence="1">4.2.1.130</ecNumber>
    </recommendedName>
</protein>
<reference evidence="7" key="2">
    <citation type="journal article" date="2019" name="IMA Fungus">
        <title>Genome sequencing and comparison of five Tilletia species to identify candidate genes for the detection of regulated species infecting wheat.</title>
        <authorList>
            <person name="Nguyen H.D.T."/>
            <person name="Sultana T."/>
            <person name="Kesanakurti P."/>
            <person name="Hambleton S."/>
        </authorList>
    </citation>
    <scope>NUCLEOTIDE SEQUENCE</scope>
    <source>
        <strain evidence="7">DAOMC 236416</strain>
    </source>
</reference>
<reference evidence="7" key="1">
    <citation type="submission" date="2016-04" db="EMBL/GenBank/DDBJ databases">
        <authorList>
            <person name="Nguyen H.D."/>
            <person name="Samba Siva P."/>
            <person name="Cullis J."/>
            <person name="Levesque C.A."/>
            <person name="Hambleton S."/>
        </authorList>
    </citation>
    <scope>NUCLEOTIDE SEQUENCE</scope>
    <source>
        <strain evidence="7">DAOMC 236416</strain>
    </source>
</reference>